<feature type="compositionally biased region" description="Low complexity" evidence="6">
    <location>
        <begin position="253"/>
        <end position="269"/>
    </location>
</feature>
<evidence type="ECO:0000256" key="7">
    <source>
        <dbReference type="SAM" id="Phobius"/>
    </source>
</evidence>
<organism evidence="9">
    <name type="scientific">Darwinula stevensoni</name>
    <dbReference type="NCBI Taxonomy" id="69355"/>
    <lineage>
        <taxon>Eukaryota</taxon>
        <taxon>Metazoa</taxon>
        <taxon>Ecdysozoa</taxon>
        <taxon>Arthropoda</taxon>
        <taxon>Crustacea</taxon>
        <taxon>Oligostraca</taxon>
        <taxon>Ostracoda</taxon>
        <taxon>Podocopa</taxon>
        <taxon>Podocopida</taxon>
        <taxon>Darwinulocopina</taxon>
        <taxon>Darwinuloidea</taxon>
        <taxon>Darwinulidae</taxon>
        <taxon>Darwinula</taxon>
    </lineage>
</organism>
<name>A0A7R9AHP5_9CRUS</name>
<keyword evidence="3 7" id="KW-1133">Transmembrane helix</keyword>
<feature type="region of interest" description="Disordered" evidence="6">
    <location>
        <begin position="224"/>
        <end position="274"/>
    </location>
</feature>
<dbReference type="EMBL" id="LR909632">
    <property type="protein sequence ID" value="CAD7254511.1"/>
    <property type="molecule type" value="Genomic_DNA"/>
</dbReference>
<feature type="compositionally biased region" description="Basic and acidic residues" evidence="6">
    <location>
        <begin position="122"/>
        <end position="131"/>
    </location>
</feature>
<sequence length="341" mass="37131">MVYVIVTCVGGVIFLILLAGGTYLLCRRRQDHRQRMRQGYMKPGGKGKGDLKPPDLWIHHQEHVEMRCVDGGQSDDELNVQAQSHRPGTSTPVQKQYLSNSTLDRRSVSGFGGSSTYLSSKGDIRRGESPEKAFATGRRPPVKPKPSIMIPVDAQPPKEPLAIVNGEVLVGPPRPPSYPRTQFHMTRTAAHVTVDPSGAPVMHTSPTVEHPYSVVATTASITMTTGPFDSEEDRSGLKSFHPQYPYPLSSGKPHSNPPTHSQSQPHSPTGEMLPKVTTPLRRVHSPPHPLANPRVLSTASSADLKVVAVIPTLSTEELSQEMANLEGLMKDLNAITASQFE</sequence>
<evidence type="ECO:0000313" key="9">
    <source>
        <dbReference type="EMBL" id="CAD7254511.1"/>
    </source>
</evidence>
<dbReference type="AlphaFoldDB" id="A0A7R9AHP5"/>
<comment type="subcellular location">
    <subcellularLocation>
        <location evidence="1">Membrane</location>
        <topology evidence="1">Single-pass type I membrane protein</topology>
    </subcellularLocation>
</comment>
<dbReference type="OrthoDB" id="114660at2759"/>
<dbReference type="Pfam" id="PF06583">
    <property type="entry name" value="Neogenin_C"/>
    <property type="match status" value="1"/>
</dbReference>
<feature type="domain" description="Neogenin C-terminal" evidence="8">
    <location>
        <begin position="51"/>
        <end position="338"/>
    </location>
</feature>
<evidence type="ECO:0000256" key="2">
    <source>
        <dbReference type="ARBA" id="ARBA00022692"/>
    </source>
</evidence>
<evidence type="ECO:0000256" key="4">
    <source>
        <dbReference type="ARBA" id="ARBA00023136"/>
    </source>
</evidence>
<keyword evidence="10" id="KW-1185">Reference proteome</keyword>
<gene>
    <name evidence="9" type="ORF">DSTB1V02_LOCUS14257</name>
</gene>
<accession>A0A7R9AHP5</accession>
<evidence type="ECO:0000256" key="3">
    <source>
        <dbReference type="ARBA" id="ARBA00022989"/>
    </source>
</evidence>
<protein>
    <recommendedName>
        <fullName evidence="8">Neogenin C-terminal domain-containing protein</fullName>
    </recommendedName>
</protein>
<keyword evidence="4 7" id="KW-0472">Membrane</keyword>
<evidence type="ECO:0000259" key="8">
    <source>
        <dbReference type="Pfam" id="PF06583"/>
    </source>
</evidence>
<proteinExistence type="predicted"/>
<dbReference type="EMBL" id="CAJPEV010010114">
    <property type="protein sequence ID" value="CAG0905902.1"/>
    <property type="molecule type" value="Genomic_DNA"/>
</dbReference>
<feature type="region of interest" description="Disordered" evidence="6">
    <location>
        <begin position="81"/>
        <end position="147"/>
    </location>
</feature>
<keyword evidence="5" id="KW-0325">Glycoprotein</keyword>
<evidence type="ECO:0000256" key="5">
    <source>
        <dbReference type="ARBA" id="ARBA00023180"/>
    </source>
</evidence>
<dbReference type="CDD" id="cd12087">
    <property type="entry name" value="TM_EGFR-like"/>
    <property type="match status" value="1"/>
</dbReference>
<dbReference type="InterPro" id="IPR010560">
    <property type="entry name" value="Neogenin_C"/>
</dbReference>
<dbReference type="Proteomes" id="UP000677054">
    <property type="component" value="Unassembled WGS sequence"/>
</dbReference>
<reference evidence="9" key="1">
    <citation type="submission" date="2020-11" db="EMBL/GenBank/DDBJ databases">
        <authorList>
            <person name="Tran Van P."/>
        </authorList>
    </citation>
    <scope>NUCLEOTIDE SEQUENCE</scope>
</reference>
<feature type="compositionally biased region" description="Polar residues" evidence="6">
    <location>
        <begin position="81"/>
        <end position="102"/>
    </location>
</feature>
<keyword evidence="2 7" id="KW-0812">Transmembrane</keyword>
<evidence type="ECO:0000256" key="1">
    <source>
        <dbReference type="ARBA" id="ARBA00004479"/>
    </source>
</evidence>
<evidence type="ECO:0000313" key="10">
    <source>
        <dbReference type="Proteomes" id="UP000677054"/>
    </source>
</evidence>
<dbReference type="GO" id="GO:0016020">
    <property type="term" value="C:membrane"/>
    <property type="evidence" value="ECO:0007669"/>
    <property type="project" value="UniProtKB-SubCell"/>
</dbReference>
<feature type="transmembrane region" description="Helical" evidence="7">
    <location>
        <begin position="6"/>
        <end position="26"/>
    </location>
</feature>
<evidence type="ECO:0000256" key="6">
    <source>
        <dbReference type="SAM" id="MobiDB-lite"/>
    </source>
</evidence>